<evidence type="ECO:0000256" key="7">
    <source>
        <dbReference type="ARBA" id="ARBA00022605"/>
    </source>
</evidence>
<accession>A0A076F996</accession>
<dbReference type="OrthoDB" id="5486471at2"/>
<evidence type="ECO:0000259" key="16">
    <source>
        <dbReference type="Pfam" id="PF07687"/>
    </source>
</evidence>
<dbReference type="KEGG" id="caj:CIG1485E_0720"/>
<gene>
    <name evidence="17" type="primary">dapE</name>
    <name evidence="17" type="ORF">CIG1485E_0720</name>
</gene>
<dbReference type="InterPro" id="IPR002933">
    <property type="entry name" value="Peptidase_M20"/>
</dbReference>
<evidence type="ECO:0000256" key="12">
    <source>
        <dbReference type="ARBA" id="ARBA00023154"/>
    </source>
</evidence>
<keyword evidence="11" id="KW-0220">Diaminopimelate biosynthesis</keyword>
<dbReference type="PANTHER" id="PTHR43808:SF31">
    <property type="entry name" value="N-ACETYL-L-CITRULLINE DEACETYLASE"/>
    <property type="match status" value="1"/>
</dbReference>
<dbReference type="PANTHER" id="PTHR43808">
    <property type="entry name" value="ACETYLORNITHINE DEACETYLASE"/>
    <property type="match status" value="1"/>
</dbReference>
<dbReference type="InterPro" id="IPR011650">
    <property type="entry name" value="Peptidase_M20_dimer"/>
</dbReference>
<dbReference type="InterPro" id="IPR001261">
    <property type="entry name" value="ArgE/DapE_CS"/>
</dbReference>
<feature type="domain" description="Peptidase M20 dimerisation" evidence="16">
    <location>
        <begin position="167"/>
        <end position="261"/>
    </location>
</feature>
<evidence type="ECO:0000256" key="13">
    <source>
        <dbReference type="ARBA" id="ARBA00023285"/>
    </source>
</evidence>
<evidence type="ECO:0000256" key="2">
    <source>
        <dbReference type="ARBA" id="ARBA00005130"/>
    </source>
</evidence>
<dbReference type="InterPro" id="IPR005941">
    <property type="entry name" value="DapE_proteobac"/>
</dbReference>
<organism evidence="17 18">
    <name type="scientific">Campylobacter iguaniorum</name>
    <dbReference type="NCBI Taxonomy" id="1244531"/>
    <lineage>
        <taxon>Bacteria</taxon>
        <taxon>Pseudomonadati</taxon>
        <taxon>Campylobacterota</taxon>
        <taxon>Epsilonproteobacteria</taxon>
        <taxon>Campylobacterales</taxon>
        <taxon>Campylobacteraceae</taxon>
        <taxon>Campylobacter</taxon>
    </lineage>
</organism>
<comment type="cofactor">
    <cofactor evidence="1">
        <name>Zn(2+)</name>
        <dbReference type="ChEBI" id="CHEBI:29105"/>
    </cofactor>
</comment>
<dbReference type="Proteomes" id="UP000028486">
    <property type="component" value="Chromosome"/>
</dbReference>
<name>A0A076F996_9BACT</name>
<dbReference type="STRING" id="1244531.CIG2463D_0721"/>
<reference evidence="18" key="1">
    <citation type="journal article" date="2014" name="Genome Announc.">
        <title>Complete Genome Sequence of Campylobacter iguaniorum Strain 1485ET, Isolated from a Bearded Dragon (Pogona vitticeps).</title>
        <authorList>
            <person name="Gilbert M.J."/>
            <person name="Miller W.G."/>
            <person name="Yee E."/>
            <person name="Kik M."/>
            <person name="Wagenaar J.A."/>
            <person name="Duim B."/>
        </authorList>
    </citation>
    <scope>NUCLEOTIDE SEQUENCE [LARGE SCALE GENOMIC DNA]</scope>
    <source>
        <strain evidence="18">1485E</strain>
    </source>
</reference>
<dbReference type="SUPFAM" id="SSF55031">
    <property type="entry name" value="Bacterial exopeptidase dimerisation domain"/>
    <property type="match status" value="1"/>
</dbReference>
<evidence type="ECO:0000256" key="1">
    <source>
        <dbReference type="ARBA" id="ARBA00001947"/>
    </source>
</evidence>
<dbReference type="EMBL" id="CP009043">
    <property type="protein sequence ID" value="AII14566.1"/>
    <property type="molecule type" value="Genomic_DNA"/>
</dbReference>
<keyword evidence="9 17" id="KW-0378">Hydrolase</keyword>
<dbReference type="eggNOG" id="COG0624">
    <property type="taxonomic scope" value="Bacteria"/>
</dbReference>
<evidence type="ECO:0000256" key="15">
    <source>
        <dbReference type="NCBIfam" id="TIGR01246"/>
    </source>
</evidence>
<dbReference type="HOGENOM" id="CLU_021802_4_0_7"/>
<comment type="subunit">
    <text evidence="4">Homodimer.</text>
</comment>
<dbReference type="GO" id="GO:0009089">
    <property type="term" value="P:lysine biosynthetic process via diaminopimelate"/>
    <property type="evidence" value="ECO:0007669"/>
    <property type="project" value="UniProtKB-UniRule"/>
</dbReference>
<protein>
    <recommendedName>
        <fullName evidence="6 15">Succinyl-diaminopimelate desuccinylase</fullName>
        <ecNumber evidence="5 15">3.5.1.18</ecNumber>
    </recommendedName>
</protein>
<dbReference type="PROSITE" id="PS00759">
    <property type="entry name" value="ARGE_DAPE_CPG2_2"/>
    <property type="match status" value="1"/>
</dbReference>
<dbReference type="HAMAP" id="MF_01690">
    <property type="entry name" value="DapE"/>
    <property type="match status" value="1"/>
</dbReference>
<comment type="similarity">
    <text evidence="3">Belongs to the peptidase M20A family. DapE subfamily.</text>
</comment>
<evidence type="ECO:0000256" key="6">
    <source>
        <dbReference type="ARBA" id="ARBA00022391"/>
    </source>
</evidence>
<dbReference type="NCBIfam" id="NF009557">
    <property type="entry name" value="PRK13009.1"/>
    <property type="match status" value="1"/>
</dbReference>
<keyword evidence="12" id="KW-0457">Lysine biosynthesis</keyword>
<dbReference type="AlphaFoldDB" id="A0A076F996"/>
<evidence type="ECO:0000313" key="18">
    <source>
        <dbReference type="Proteomes" id="UP000028486"/>
    </source>
</evidence>
<dbReference type="NCBIfam" id="TIGR01246">
    <property type="entry name" value="dapE_proteo"/>
    <property type="match status" value="1"/>
</dbReference>
<evidence type="ECO:0000256" key="3">
    <source>
        <dbReference type="ARBA" id="ARBA00006746"/>
    </source>
</evidence>
<dbReference type="GO" id="GO:0006526">
    <property type="term" value="P:L-arginine biosynthetic process"/>
    <property type="evidence" value="ECO:0007669"/>
    <property type="project" value="TreeGrafter"/>
</dbReference>
<dbReference type="RefSeq" id="WP_038453777.1">
    <property type="nucleotide sequence ID" value="NZ_CP009043.1"/>
</dbReference>
<keyword evidence="13" id="KW-0170">Cobalt</keyword>
<evidence type="ECO:0000313" key="17">
    <source>
        <dbReference type="EMBL" id="AII14566.1"/>
    </source>
</evidence>
<dbReference type="GO" id="GO:0009014">
    <property type="term" value="F:succinyl-diaminopimelate desuccinylase activity"/>
    <property type="evidence" value="ECO:0007669"/>
    <property type="project" value="UniProtKB-UniRule"/>
</dbReference>
<dbReference type="GO" id="GO:0046872">
    <property type="term" value="F:metal ion binding"/>
    <property type="evidence" value="ECO:0007669"/>
    <property type="project" value="UniProtKB-KW"/>
</dbReference>
<dbReference type="Gene3D" id="3.30.70.360">
    <property type="match status" value="1"/>
</dbReference>
<dbReference type="InterPro" id="IPR036264">
    <property type="entry name" value="Bact_exopeptidase_dim_dom"/>
</dbReference>
<evidence type="ECO:0000256" key="9">
    <source>
        <dbReference type="ARBA" id="ARBA00022801"/>
    </source>
</evidence>
<dbReference type="SUPFAM" id="SSF53187">
    <property type="entry name" value="Zn-dependent exopeptidases"/>
    <property type="match status" value="1"/>
</dbReference>
<dbReference type="Gene3D" id="3.40.630.10">
    <property type="entry name" value="Zn peptidases"/>
    <property type="match status" value="2"/>
</dbReference>
<evidence type="ECO:0000256" key="14">
    <source>
        <dbReference type="ARBA" id="ARBA00051301"/>
    </source>
</evidence>
<dbReference type="InterPro" id="IPR050072">
    <property type="entry name" value="Peptidase_M20A"/>
</dbReference>
<dbReference type="GO" id="GO:0019877">
    <property type="term" value="P:diaminopimelate biosynthetic process"/>
    <property type="evidence" value="ECO:0007669"/>
    <property type="project" value="UniProtKB-KW"/>
</dbReference>
<evidence type="ECO:0000256" key="4">
    <source>
        <dbReference type="ARBA" id="ARBA00011738"/>
    </source>
</evidence>
<evidence type="ECO:0000256" key="11">
    <source>
        <dbReference type="ARBA" id="ARBA00022915"/>
    </source>
</evidence>
<dbReference type="Pfam" id="PF01546">
    <property type="entry name" value="Peptidase_M20"/>
    <property type="match status" value="1"/>
</dbReference>
<dbReference type="GO" id="GO:0008777">
    <property type="term" value="F:acetylornithine deacetylase activity"/>
    <property type="evidence" value="ECO:0007669"/>
    <property type="project" value="TreeGrafter"/>
</dbReference>
<evidence type="ECO:0000256" key="10">
    <source>
        <dbReference type="ARBA" id="ARBA00022833"/>
    </source>
</evidence>
<dbReference type="UniPathway" id="UPA00034">
    <property type="reaction ID" value="UER00021"/>
</dbReference>
<keyword evidence="8" id="KW-0479">Metal-binding</keyword>
<dbReference type="EC" id="3.5.1.18" evidence="5 15"/>
<sequence>MEVVDILTELLKFKSITPDDDGAMNYIDMFMDGFEAEFLEINGVKNLILTKKFGDGAHLCFAGHIDVVPAGVGWESDPFEPIQKDGYIYARGSQDMKSGVAAFLCACKDASDFKGTLSIILTSDEEGDGIYGTLEALKFLEQKGSLPDFAVVAEPTCTAKFGDAIKVGRRGSINGVINIKGRQGHAAYPEKCVNPAHQLASVFSDFAGYNLDSGSKYFKESKIVITDIRGGMEVTNVTPANVKIMFNVRNSDLSDYEDVKRYTEYVFHGFDYELSLKQGSKPFLTDENSKIVSLMRQSIEKISGVSPELSTSGGTSDARYFAQFGVPVVEFGVINDRIHAINERVCIKEVEDLYLVFKELIENFY</sequence>
<keyword evidence="18" id="KW-1185">Reference proteome</keyword>
<comment type="pathway">
    <text evidence="2">Amino-acid biosynthesis; L-lysine biosynthesis via DAP pathway; LL-2,6-diaminopimelate from (S)-tetrahydrodipicolinate (succinylase route): step 3/3.</text>
</comment>
<proteinExistence type="inferred from homology"/>
<dbReference type="Pfam" id="PF07687">
    <property type="entry name" value="M20_dimer"/>
    <property type="match status" value="1"/>
</dbReference>
<comment type="catalytic activity">
    <reaction evidence="14">
        <text>N-succinyl-(2S,6S)-2,6-diaminopimelate + H2O = (2S,6S)-2,6-diaminopimelate + succinate</text>
        <dbReference type="Rhea" id="RHEA:22608"/>
        <dbReference type="ChEBI" id="CHEBI:15377"/>
        <dbReference type="ChEBI" id="CHEBI:30031"/>
        <dbReference type="ChEBI" id="CHEBI:57609"/>
        <dbReference type="ChEBI" id="CHEBI:58087"/>
        <dbReference type="EC" id="3.5.1.18"/>
    </reaction>
</comment>
<keyword evidence="10" id="KW-0862">Zinc</keyword>
<evidence type="ECO:0000256" key="8">
    <source>
        <dbReference type="ARBA" id="ARBA00022723"/>
    </source>
</evidence>
<keyword evidence="7" id="KW-0028">Amino-acid biosynthesis</keyword>
<evidence type="ECO:0000256" key="5">
    <source>
        <dbReference type="ARBA" id="ARBA00011921"/>
    </source>
</evidence>
<dbReference type="CDD" id="cd03891">
    <property type="entry name" value="M20_DapE_proteobac"/>
    <property type="match status" value="1"/>
</dbReference>